<evidence type="ECO:0000256" key="1">
    <source>
        <dbReference type="ARBA" id="ARBA00022729"/>
    </source>
</evidence>
<feature type="transmembrane region" description="Helical" evidence="3">
    <location>
        <begin position="58"/>
        <end position="81"/>
    </location>
</feature>
<dbReference type="PANTHER" id="PTHR35788">
    <property type="entry name" value="EXPORTED PROTEIN-RELATED"/>
    <property type="match status" value="1"/>
</dbReference>
<sequence>MSQPAPRAAAAARTLAPRRAQPRTLVPTATPALELLDASEAAPEAAPEAVPAARRRRLGVLPVLESTAMALGLAAVAAVLWQDLAAARDPGQVIPGVRLGGHEVGGLTAAELPAIAETAVLTALDRKLLLAAPGVEVETTARALGAVPAPEAAIEAALRVGHSGDLLADLRARDRALRGEVDLAPGFRFNEEVALAQLLALAPKVERPSLATRFDMDNRRVLPAQRGTRLSAFDSLSAVAVGLASGGDRIDLVTQPGPEVPDPWASIADGLDIGAVLAAFETPYSTEANYADRAYNLKIGAAPLDGFVLMPGATMSFNQIVGDRTGEAGYRFAAGIADGELIDTVGGGICQISSTLYGAAFFAGLDLVHSRPHSRPSAYVDMGLDSTVVYGHVDMKLKNSFDFPVVFHTKVAAGKVRIEVLGARKVFDEVAFERRVQEVLPFETIVRSDSSLASGAETVSQRGMRGFKVVRTRKLYQAGEMAKTESWDLFYPPTTEILRRGTNPRGERPEAKKQQPLRDPARELRIVH</sequence>
<evidence type="ECO:0000256" key="3">
    <source>
        <dbReference type="SAM" id="Phobius"/>
    </source>
</evidence>
<feature type="region of interest" description="Disordered" evidence="2">
    <location>
        <begin position="1"/>
        <end position="24"/>
    </location>
</feature>
<feature type="region of interest" description="Disordered" evidence="2">
    <location>
        <begin position="498"/>
        <end position="528"/>
    </location>
</feature>
<dbReference type="Pfam" id="PF07501">
    <property type="entry name" value="G5"/>
    <property type="match status" value="1"/>
</dbReference>
<proteinExistence type="predicted"/>
<evidence type="ECO:0000313" key="5">
    <source>
        <dbReference type="EMBL" id="MDC0719746.1"/>
    </source>
</evidence>
<feature type="domain" description="G5" evidence="4">
    <location>
        <begin position="423"/>
        <end position="504"/>
    </location>
</feature>
<dbReference type="Proteomes" id="UP001221686">
    <property type="component" value="Unassembled WGS sequence"/>
</dbReference>
<dbReference type="InterPro" id="IPR007391">
    <property type="entry name" value="Vancomycin_resist_VanW"/>
</dbReference>
<evidence type="ECO:0000256" key="2">
    <source>
        <dbReference type="SAM" id="MobiDB-lite"/>
    </source>
</evidence>
<dbReference type="RefSeq" id="WP_272088247.1">
    <property type="nucleotide sequence ID" value="NZ_JAQNDL010000002.1"/>
</dbReference>
<reference evidence="5 6" key="1">
    <citation type="submission" date="2022-11" db="EMBL/GenBank/DDBJ databases">
        <title>Minimal conservation of predation-associated metabolite biosynthetic gene clusters underscores biosynthetic potential of Myxococcota including descriptions for ten novel species: Archangium lansinium sp. nov., Myxococcus landrumus sp. nov., Nannocystis bai.</title>
        <authorList>
            <person name="Ahearne A."/>
            <person name="Stevens C."/>
            <person name="Dowd S."/>
        </authorList>
    </citation>
    <scope>NUCLEOTIDE SEQUENCE [LARGE SCALE GENOMIC DNA]</scope>
    <source>
        <strain evidence="5 6">BB15-2</strain>
    </source>
</reference>
<evidence type="ECO:0000259" key="4">
    <source>
        <dbReference type="PROSITE" id="PS51109"/>
    </source>
</evidence>
<dbReference type="PANTHER" id="PTHR35788:SF1">
    <property type="entry name" value="EXPORTED PROTEIN"/>
    <property type="match status" value="1"/>
</dbReference>
<comment type="caution">
    <text evidence="5">The sequence shown here is derived from an EMBL/GenBank/DDBJ whole genome shotgun (WGS) entry which is preliminary data.</text>
</comment>
<dbReference type="PROSITE" id="PS51109">
    <property type="entry name" value="G5"/>
    <property type="match status" value="1"/>
</dbReference>
<keyword evidence="3" id="KW-0472">Membrane</keyword>
<keyword evidence="3" id="KW-0812">Transmembrane</keyword>
<evidence type="ECO:0000313" key="6">
    <source>
        <dbReference type="Proteomes" id="UP001221686"/>
    </source>
</evidence>
<dbReference type="Pfam" id="PF04294">
    <property type="entry name" value="VanW"/>
    <property type="match status" value="1"/>
</dbReference>
<name>A0ABT5E4T5_9BACT</name>
<organism evidence="5 6">
    <name type="scientific">Nannocystis bainbridge</name>
    <dbReference type="NCBI Taxonomy" id="2995303"/>
    <lineage>
        <taxon>Bacteria</taxon>
        <taxon>Pseudomonadati</taxon>
        <taxon>Myxococcota</taxon>
        <taxon>Polyangia</taxon>
        <taxon>Nannocystales</taxon>
        <taxon>Nannocystaceae</taxon>
        <taxon>Nannocystis</taxon>
    </lineage>
</organism>
<feature type="compositionally biased region" description="Basic and acidic residues" evidence="2">
    <location>
        <begin position="519"/>
        <end position="528"/>
    </location>
</feature>
<keyword evidence="1" id="KW-0732">Signal</keyword>
<dbReference type="Gene3D" id="2.20.230.10">
    <property type="entry name" value="Resuscitation-promoting factor rpfb"/>
    <property type="match status" value="1"/>
</dbReference>
<keyword evidence="3" id="KW-1133">Transmembrane helix</keyword>
<dbReference type="SMART" id="SM01208">
    <property type="entry name" value="G5"/>
    <property type="match status" value="1"/>
</dbReference>
<accession>A0ABT5E4T5</accession>
<gene>
    <name evidence="5" type="ORF">POL25_22780</name>
</gene>
<dbReference type="InterPro" id="IPR052913">
    <property type="entry name" value="Glycopeptide_resist_protein"/>
</dbReference>
<dbReference type="InterPro" id="IPR011098">
    <property type="entry name" value="G5_dom"/>
</dbReference>
<keyword evidence="6" id="KW-1185">Reference proteome</keyword>
<dbReference type="EMBL" id="JAQNDL010000002">
    <property type="protein sequence ID" value="MDC0719746.1"/>
    <property type="molecule type" value="Genomic_DNA"/>
</dbReference>
<protein>
    <submittedName>
        <fullName evidence="5">VanW family protein</fullName>
    </submittedName>
</protein>